<feature type="transmembrane region" description="Helical" evidence="1">
    <location>
        <begin position="12"/>
        <end position="30"/>
    </location>
</feature>
<keyword evidence="1" id="KW-1133">Transmembrane helix</keyword>
<gene>
    <name evidence="2" type="ORF">TRM7557_01090</name>
</gene>
<reference evidence="2 3" key="1">
    <citation type="submission" date="2015-09" db="EMBL/GenBank/DDBJ databases">
        <authorList>
            <consortium name="Swine Surveillance"/>
        </authorList>
    </citation>
    <scope>NUCLEOTIDE SEQUENCE [LARGE SCALE GENOMIC DNA]</scope>
    <source>
        <strain evidence="2 3">CECT 7557</strain>
    </source>
</reference>
<sequence length="31" mass="3268">MRNEIQNTLQFVLSVAAGGALIFALALGHIV</sequence>
<dbReference type="Proteomes" id="UP000052022">
    <property type="component" value="Unassembled WGS sequence"/>
</dbReference>
<accession>A0A0P1G4T5</accession>
<keyword evidence="1" id="KW-0812">Transmembrane</keyword>
<name>A0A0P1G4T5_9RHOB</name>
<evidence type="ECO:0000256" key="1">
    <source>
        <dbReference type="SAM" id="Phobius"/>
    </source>
</evidence>
<evidence type="ECO:0000313" key="2">
    <source>
        <dbReference type="EMBL" id="CUH76843.1"/>
    </source>
</evidence>
<keyword evidence="1" id="KW-0472">Membrane</keyword>
<dbReference type="AlphaFoldDB" id="A0A0P1G4T5"/>
<evidence type="ECO:0000313" key="3">
    <source>
        <dbReference type="Proteomes" id="UP000052022"/>
    </source>
</evidence>
<protein>
    <submittedName>
        <fullName evidence="2">Uncharacterized protein</fullName>
    </submittedName>
</protein>
<proteinExistence type="predicted"/>
<keyword evidence="3" id="KW-1185">Reference proteome</keyword>
<dbReference type="EMBL" id="CYSD01000015">
    <property type="protein sequence ID" value="CUH76843.1"/>
    <property type="molecule type" value="Genomic_DNA"/>
</dbReference>
<organism evidence="2 3">
    <name type="scientific">Tritonibacter multivorans</name>
    <dbReference type="NCBI Taxonomy" id="928856"/>
    <lineage>
        <taxon>Bacteria</taxon>
        <taxon>Pseudomonadati</taxon>
        <taxon>Pseudomonadota</taxon>
        <taxon>Alphaproteobacteria</taxon>
        <taxon>Rhodobacterales</taxon>
        <taxon>Paracoccaceae</taxon>
        <taxon>Tritonibacter</taxon>
    </lineage>
</organism>